<feature type="domain" description="ASPIC/UnbV" evidence="2">
    <location>
        <begin position="423"/>
        <end position="492"/>
    </location>
</feature>
<name>A0A849SS21_UNCEI</name>
<dbReference type="InterPro" id="IPR028994">
    <property type="entry name" value="Integrin_alpha_N"/>
</dbReference>
<evidence type="ECO:0000256" key="1">
    <source>
        <dbReference type="ARBA" id="ARBA00022729"/>
    </source>
</evidence>
<evidence type="ECO:0000313" key="3">
    <source>
        <dbReference type="EMBL" id="NOT35454.1"/>
    </source>
</evidence>
<organism evidence="3 4">
    <name type="scientific">Eiseniibacteriota bacterium</name>
    <dbReference type="NCBI Taxonomy" id="2212470"/>
    <lineage>
        <taxon>Bacteria</taxon>
        <taxon>Candidatus Eiseniibacteriota</taxon>
    </lineage>
</organism>
<gene>
    <name evidence="3" type="ORF">HOP12_15015</name>
</gene>
<protein>
    <submittedName>
        <fullName evidence="3">CRTAC1 family protein</fullName>
    </submittedName>
</protein>
<evidence type="ECO:0000313" key="4">
    <source>
        <dbReference type="Proteomes" id="UP000580839"/>
    </source>
</evidence>
<dbReference type="AlphaFoldDB" id="A0A849SS21"/>
<proteinExistence type="predicted"/>
<dbReference type="Pfam" id="PF07593">
    <property type="entry name" value="UnbV_ASPIC"/>
    <property type="match status" value="1"/>
</dbReference>
<evidence type="ECO:0000259" key="2">
    <source>
        <dbReference type="Pfam" id="PF07593"/>
    </source>
</evidence>
<dbReference type="InterPro" id="IPR027039">
    <property type="entry name" value="Crtac1"/>
</dbReference>
<dbReference type="Gene3D" id="2.130.10.130">
    <property type="entry name" value="Integrin alpha, N-terminal"/>
    <property type="match status" value="2"/>
</dbReference>
<dbReference type="Pfam" id="PF13517">
    <property type="entry name" value="FG-GAP_3"/>
    <property type="match status" value="3"/>
</dbReference>
<dbReference type="Proteomes" id="UP000580839">
    <property type="component" value="Unassembled WGS sequence"/>
</dbReference>
<dbReference type="PANTHER" id="PTHR16026:SF0">
    <property type="entry name" value="CARTILAGE ACIDIC PROTEIN 1"/>
    <property type="match status" value="1"/>
</dbReference>
<comment type="caution">
    <text evidence="3">The sequence shown here is derived from an EMBL/GenBank/DDBJ whole genome shotgun (WGS) entry which is preliminary data.</text>
</comment>
<dbReference type="InterPro" id="IPR013517">
    <property type="entry name" value="FG-GAP"/>
</dbReference>
<reference evidence="3 4" key="1">
    <citation type="submission" date="2020-04" db="EMBL/GenBank/DDBJ databases">
        <title>Metagenomic profiling of ammonia- and methane-oxidizing microorganisms in a Dutch drinking water treatment plant.</title>
        <authorList>
            <person name="Poghosyan L."/>
            <person name="Leucker S."/>
        </authorList>
    </citation>
    <scope>NUCLEOTIDE SEQUENCE [LARGE SCALE GENOMIC DNA]</scope>
    <source>
        <strain evidence="3">S-RSF-IL-03</strain>
    </source>
</reference>
<accession>A0A849SS21</accession>
<dbReference type="EMBL" id="JABFRW010000196">
    <property type="protein sequence ID" value="NOT35454.1"/>
    <property type="molecule type" value="Genomic_DNA"/>
</dbReference>
<dbReference type="SUPFAM" id="SSF69318">
    <property type="entry name" value="Integrin alpha N-terminal domain"/>
    <property type="match status" value="2"/>
</dbReference>
<keyword evidence="1" id="KW-0732">Signal</keyword>
<dbReference type="InterPro" id="IPR011519">
    <property type="entry name" value="UnbV_ASPIC"/>
</dbReference>
<dbReference type="PANTHER" id="PTHR16026">
    <property type="entry name" value="CARTILAGE ACIDIC PROTEIN 1"/>
    <property type="match status" value="1"/>
</dbReference>
<sequence>MPVSNPFSSHRLFHFAGRIFFVLAVTLACPVRALAQPPVFTRVTGPNNPIVTDALQSAGGSWTDLDGDGFLDLIVLNGITLSQSNSLYLHASGMSFLRVVTGDIPNDAGPSNGGVWGDYDQDGHTDLFVARRNNAGNLLYRGLGDTAFVKVTAGAVVTDLANSNSGSWVDIDRDGDLDLYVVNFQGDDFLYLNGGAPDWPLTRTLVPTLTPGNEFSIHGAWADFDGDCDEDLFVGNAGSQNDYLFVNGGDLTFTKRGFPDQSSTLGASWADFDADGDLDLFVANFLHEFSILYRNSGAPAFTLTPVPTSVYVPDAANSVGSAWGDIDNDGDLDLFVANDGEPSALYRNAGPPGFALTRATSGAEIANIGNSFGCSFADVDRDGALDLWVANRLNQPNFLYHNDGPVGGWAAFRCVGSTPNRSGVGARLRVLATIGGSPRWQMQEVMPLSGYNSQNLELHFGIGGATQLDSVLVNWPSGARDTFTAVPAGRLITITEHQALVGVETPNPARARLRITTRNPFRGAIELAYELTEEALVTLEVIDLGGRKIATLDAGRRSPGLHRSRFEAPANLRPGLYWARLDVAGAREVVGLTLLR</sequence>